<proteinExistence type="predicted"/>
<dbReference type="InterPro" id="IPR027417">
    <property type="entry name" value="P-loop_NTPase"/>
</dbReference>
<dbReference type="GO" id="GO:0007165">
    <property type="term" value="P:signal transduction"/>
    <property type="evidence" value="ECO:0007669"/>
    <property type="project" value="InterPro"/>
</dbReference>
<dbReference type="PANTHER" id="PTHR46082">
    <property type="entry name" value="ATP/GTP-BINDING PROTEIN-RELATED"/>
    <property type="match status" value="1"/>
</dbReference>
<feature type="domain" description="NB-ARC" evidence="1">
    <location>
        <begin position="182"/>
        <end position="331"/>
    </location>
</feature>
<dbReference type="OrthoDB" id="580767at2"/>
<dbReference type="AlphaFoldDB" id="A0A2T0KFP3"/>
<dbReference type="InterPro" id="IPR000157">
    <property type="entry name" value="TIR_dom"/>
</dbReference>
<dbReference type="SUPFAM" id="SSF48452">
    <property type="entry name" value="TPR-like"/>
    <property type="match status" value="3"/>
</dbReference>
<sequence>MGDESRIFISYAGADLPWAEWARWHLEHAGYDTQLECADWKAGDNVIERINEALGRANPMLALLSSAYLDPRRNTTDQWTARFAQRRSDPDARMIPIRIDGVDLSPGIWAPINVPSLSGLATDEAAKALLEAVNGVLGPPMPDVYRGVPESAASTDTGPRLPGSLPPVWNVDRRNPAFTGRDDILNRVHDGLSGDGRVAVQAVHGMGGVGKTQLALEYAHRFAGGYDLVWWISAEQTSLIGERFVALGTELGIIDAEADSTVAKSKVLGYLAGRRRWLLIFDNVADGQDILPWLPRGRGHVLITSRRGNWQQIAHAVELDVLPREDAVRFLTEQRPGLEPGEADQLAEALGDLPLALAQAAGYLSGTGMPVAEYRQLLVEETQAVLELGRPIDYPQSLAAAITLNVAALSEADPAAVAILRLCALLAPEPIPVDVIVEVARPTDLYPQVLETLREVIGRPLVRQESIRSLGAYGLARLGSGTVTVHRLTQAVIRSQIDPSASAELSVHLESVLGRMNPGDPRNPAIWPAWGRLLPHLLAVDPAQTSDPVLRECARDAVVYLISRSDTEPARQVAEHLYEGWKQRLGPDHRDTLRAATELVWTFRDLGEFGRLRPLVEDTLARQTEALGSDDLDTLRSAADLAVVFFVLGDHQHGEKIGRDVWERCRRVLGEEHPDTLRSADNLASSLRELGRHREGLALQEQVWEGRRRVLGEEHPDTLISTDGIGSLLRKLGRHRDALAVHQQALERRRRVLGEEHPDTLISANNMASTLRELGRGPEALVLHEQEWQKCQRVLGEDHPSTLTSANNLASSLASMGRHQESLAIHEQVLKQRRRVLGEEHPDTLSSANNVASSLGGVGRHQEGLALHEQVWEQRRRVLGEEHPETLTSANNVASSLISVGRTRDGLALHEQVWEQRRRVLGEEHPDTLRSALNLAINYWNGSRILPARRFAEQAWKGLQKALGAQHPDTRRAAEIRKLALQRMGGRVGGTRTTRR</sequence>
<dbReference type="NCBIfam" id="NF040586">
    <property type="entry name" value="FxSxx_TPR"/>
    <property type="match status" value="1"/>
</dbReference>
<protein>
    <submittedName>
        <fullName evidence="3">Tetratricopeptide (TPR) repeat protein</fullName>
    </submittedName>
</protein>
<dbReference type="Pfam" id="PF13676">
    <property type="entry name" value="TIR_2"/>
    <property type="match status" value="1"/>
</dbReference>
<evidence type="ECO:0000259" key="1">
    <source>
        <dbReference type="Pfam" id="PF00931"/>
    </source>
</evidence>
<dbReference type="PRINTS" id="PR00364">
    <property type="entry name" value="DISEASERSIST"/>
</dbReference>
<feature type="domain" description="TIR" evidence="2">
    <location>
        <begin position="7"/>
        <end position="124"/>
    </location>
</feature>
<keyword evidence="4" id="KW-1185">Reference proteome</keyword>
<dbReference type="InterPro" id="IPR035897">
    <property type="entry name" value="Toll_tir_struct_dom_sf"/>
</dbReference>
<dbReference type="InterPro" id="IPR002182">
    <property type="entry name" value="NB-ARC"/>
</dbReference>
<dbReference type="Gene3D" id="3.40.50.10140">
    <property type="entry name" value="Toll/interleukin-1 receptor homology (TIR) domain"/>
    <property type="match status" value="1"/>
</dbReference>
<dbReference type="InterPro" id="IPR053137">
    <property type="entry name" value="NLR-like"/>
</dbReference>
<accession>A0A2T0KFP3</accession>
<dbReference type="Pfam" id="PF13374">
    <property type="entry name" value="TPR_10"/>
    <property type="match status" value="2"/>
</dbReference>
<dbReference type="EMBL" id="PVMZ01000005">
    <property type="protein sequence ID" value="PRX21988.1"/>
    <property type="molecule type" value="Genomic_DNA"/>
</dbReference>
<dbReference type="Gene3D" id="1.25.40.10">
    <property type="entry name" value="Tetratricopeptide repeat domain"/>
    <property type="match status" value="3"/>
</dbReference>
<dbReference type="SUPFAM" id="SSF52540">
    <property type="entry name" value="P-loop containing nucleoside triphosphate hydrolases"/>
    <property type="match status" value="1"/>
</dbReference>
<gene>
    <name evidence="3" type="ORF">CLV67_105165</name>
</gene>
<dbReference type="Pfam" id="PF13424">
    <property type="entry name" value="TPR_12"/>
    <property type="match status" value="3"/>
</dbReference>
<dbReference type="Proteomes" id="UP000239415">
    <property type="component" value="Unassembled WGS sequence"/>
</dbReference>
<name>A0A2T0KFP3_9ACTN</name>
<dbReference type="SUPFAM" id="SSF52200">
    <property type="entry name" value="Toll/Interleukin receptor TIR domain"/>
    <property type="match status" value="1"/>
</dbReference>
<comment type="caution">
    <text evidence="3">The sequence shown here is derived from an EMBL/GenBank/DDBJ whole genome shotgun (WGS) entry which is preliminary data.</text>
</comment>
<organism evidence="3 4">
    <name type="scientific">Actinoplanes italicus</name>
    <dbReference type="NCBI Taxonomy" id="113567"/>
    <lineage>
        <taxon>Bacteria</taxon>
        <taxon>Bacillati</taxon>
        <taxon>Actinomycetota</taxon>
        <taxon>Actinomycetes</taxon>
        <taxon>Micromonosporales</taxon>
        <taxon>Micromonosporaceae</taxon>
        <taxon>Actinoplanes</taxon>
    </lineage>
</organism>
<dbReference type="RefSeq" id="WP_106318537.1">
    <property type="nucleotide sequence ID" value="NZ_BOMO01000035.1"/>
</dbReference>
<dbReference type="InterPro" id="IPR011990">
    <property type="entry name" value="TPR-like_helical_dom_sf"/>
</dbReference>
<evidence type="ECO:0000313" key="3">
    <source>
        <dbReference type="EMBL" id="PRX21988.1"/>
    </source>
</evidence>
<dbReference type="PANTHER" id="PTHR46082:SF6">
    <property type="entry name" value="AAA+ ATPASE DOMAIN-CONTAINING PROTEIN-RELATED"/>
    <property type="match status" value="1"/>
</dbReference>
<dbReference type="GO" id="GO:0043531">
    <property type="term" value="F:ADP binding"/>
    <property type="evidence" value="ECO:0007669"/>
    <property type="project" value="InterPro"/>
</dbReference>
<dbReference type="Gene3D" id="3.40.50.300">
    <property type="entry name" value="P-loop containing nucleotide triphosphate hydrolases"/>
    <property type="match status" value="1"/>
</dbReference>
<reference evidence="3 4" key="1">
    <citation type="submission" date="2018-03" db="EMBL/GenBank/DDBJ databases">
        <title>Genomic Encyclopedia of Archaeal and Bacterial Type Strains, Phase II (KMG-II): from individual species to whole genera.</title>
        <authorList>
            <person name="Goeker M."/>
        </authorList>
    </citation>
    <scope>NUCLEOTIDE SEQUENCE [LARGE SCALE GENOMIC DNA]</scope>
    <source>
        <strain evidence="3 4">DSM 43146</strain>
    </source>
</reference>
<evidence type="ECO:0000259" key="2">
    <source>
        <dbReference type="Pfam" id="PF13676"/>
    </source>
</evidence>
<dbReference type="Pfam" id="PF00931">
    <property type="entry name" value="NB-ARC"/>
    <property type="match status" value="1"/>
</dbReference>
<evidence type="ECO:0000313" key="4">
    <source>
        <dbReference type="Proteomes" id="UP000239415"/>
    </source>
</evidence>